<dbReference type="GO" id="GO:0016740">
    <property type="term" value="F:transferase activity"/>
    <property type="evidence" value="ECO:0007669"/>
    <property type="project" value="UniProtKB-KW"/>
</dbReference>
<dbReference type="SUPFAM" id="SSF55909">
    <property type="entry name" value="Pentein"/>
    <property type="match status" value="1"/>
</dbReference>
<dbReference type="AlphaFoldDB" id="A0A2W1L9J7"/>
<dbReference type="EMBL" id="QKRB01000044">
    <property type="protein sequence ID" value="PZD95429.1"/>
    <property type="molecule type" value="Genomic_DNA"/>
</dbReference>
<dbReference type="GO" id="GO:0016990">
    <property type="term" value="F:arginine deiminase activity"/>
    <property type="evidence" value="ECO:0007669"/>
    <property type="project" value="TreeGrafter"/>
</dbReference>
<dbReference type="GO" id="GO:0019546">
    <property type="term" value="P:L-arginine deiminase pathway"/>
    <property type="evidence" value="ECO:0007669"/>
    <property type="project" value="TreeGrafter"/>
</dbReference>
<evidence type="ECO:0000313" key="2">
    <source>
        <dbReference type="Proteomes" id="UP000249522"/>
    </source>
</evidence>
<keyword evidence="2" id="KW-1185">Reference proteome</keyword>
<evidence type="ECO:0000313" key="1">
    <source>
        <dbReference type="EMBL" id="PZD95429.1"/>
    </source>
</evidence>
<proteinExistence type="predicted"/>
<reference evidence="1 2" key="1">
    <citation type="submission" date="2018-06" db="EMBL/GenBank/DDBJ databases">
        <title>Paenibacillus imtechensis sp. nov.</title>
        <authorList>
            <person name="Pinnaka A.K."/>
            <person name="Singh H."/>
            <person name="Kaur M."/>
        </authorList>
    </citation>
    <scope>NUCLEOTIDE SEQUENCE [LARGE SCALE GENOMIC DNA]</scope>
    <source>
        <strain evidence="1 2">SMB1</strain>
    </source>
</reference>
<dbReference type="PANTHER" id="PTHR47271:SF2">
    <property type="entry name" value="ARGININE DEIMINASE"/>
    <property type="match status" value="1"/>
</dbReference>
<sequence>MFDNERLFSELEVKEPFHDEELLKLLWGERWGLRHPTGTLRRVLVHRPGHEILELHRKRYEVEASSLLLKNVAGRMSSSNGMDKPDLQLAQEQHDKLVEALRAEGVEVVHLEGVSHLLPDRLYTRDLGMVVPGGIIMGRFALYLRLGETRFAMETLTKLGVPILGLTQGSAFAEGGSFSMIHANLAVVGRSERFNQAGIEQLRNLLSIQHIELLTVDMPAGKIHLDEAFMMVDRDKALINRDLLPYWFLTHLQDLGIKLIHVDPEDPLLTINCLAVRPGRVIFPASGVRTRRLLQENGVEVVPVDVSEIYKMGGGIHCMTLPLIRLDD</sequence>
<dbReference type="Gene3D" id="3.75.10.10">
    <property type="entry name" value="L-arginine/glycine Amidinotransferase, Chain A"/>
    <property type="match status" value="1"/>
</dbReference>
<dbReference type="OrthoDB" id="9807502at2"/>
<gene>
    <name evidence="1" type="ORF">DNH61_12910</name>
</gene>
<comment type="caution">
    <text evidence="1">The sequence shown here is derived from an EMBL/GenBank/DDBJ whole genome shotgun (WGS) entry which is preliminary data.</text>
</comment>
<protein>
    <submittedName>
        <fullName evidence="1">Amidinotransferase</fullName>
    </submittedName>
</protein>
<dbReference type="PANTHER" id="PTHR47271">
    <property type="entry name" value="ARGININE DEIMINASE"/>
    <property type="match status" value="1"/>
</dbReference>
<name>A0A2W1L9J7_9BACL</name>
<dbReference type="Proteomes" id="UP000249522">
    <property type="component" value="Unassembled WGS sequence"/>
</dbReference>
<keyword evidence="1" id="KW-0808">Transferase</keyword>
<dbReference type="RefSeq" id="WP_111147059.1">
    <property type="nucleotide sequence ID" value="NZ_QKRB01000044.1"/>
</dbReference>
<accession>A0A2W1L9J7</accession>
<dbReference type="Pfam" id="PF19420">
    <property type="entry name" value="DDAH_eukar"/>
    <property type="match status" value="1"/>
</dbReference>
<organism evidence="1 2">
    <name type="scientific">Paenibacillus sambharensis</name>
    <dbReference type="NCBI Taxonomy" id="1803190"/>
    <lineage>
        <taxon>Bacteria</taxon>
        <taxon>Bacillati</taxon>
        <taxon>Bacillota</taxon>
        <taxon>Bacilli</taxon>
        <taxon>Bacillales</taxon>
        <taxon>Paenibacillaceae</taxon>
        <taxon>Paenibacillus</taxon>
    </lineage>
</organism>